<dbReference type="GO" id="GO:0006508">
    <property type="term" value="P:proteolysis"/>
    <property type="evidence" value="ECO:0007669"/>
    <property type="project" value="UniProtKB-KW"/>
</dbReference>
<feature type="domain" description="Peptidase M20 dimerisation" evidence="7">
    <location>
        <begin position="210"/>
        <end position="357"/>
    </location>
</feature>
<comment type="similarity">
    <text evidence="1">Belongs to the peptidase M20A family.</text>
</comment>
<dbReference type="Gene3D" id="1.10.150.900">
    <property type="match status" value="1"/>
</dbReference>
<keyword evidence="2" id="KW-0645">Protease</keyword>
<organism evidence="8 9">
    <name type="scientific">Allosphingosinicella indica</name>
    <dbReference type="NCBI Taxonomy" id="941907"/>
    <lineage>
        <taxon>Bacteria</taxon>
        <taxon>Pseudomonadati</taxon>
        <taxon>Pseudomonadota</taxon>
        <taxon>Alphaproteobacteria</taxon>
        <taxon>Sphingomonadales</taxon>
        <taxon>Sphingomonadaceae</taxon>
        <taxon>Allosphingosinicella</taxon>
    </lineage>
</organism>
<dbReference type="RefSeq" id="WP_085218516.1">
    <property type="nucleotide sequence ID" value="NZ_LT840185.1"/>
</dbReference>
<dbReference type="Gene3D" id="3.30.70.360">
    <property type="match status" value="1"/>
</dbReference>
<dbReference type="InterPro" id="IPR047177">
    <property type="entry name" value="Pept_M20A"/>
</dbReference>
<dbReference type="Pfam" id="PF07687">
    <property type="entry name" value="M20_dimer"/>
    <property type="match status" value="1"/>
</dbReference>
<keyword evidence="4" id="KW-0378">Hydrolase</keyword>
<name>A0A1X7GIW5_9SPHN</name>
<dbReference type="InterPro" id="IPR002933">
    <property type="entry name" value="Peptidase_M20"/>
</dbReference>
<keyword evidence="9" id="KW-1185">Reference proteome</keyword>
<protein>
    <submittedName>
        <fullName evidence="8">Acetylornithine deacetylase/Succinyl-diaminopimelate desuccinylase</fullName>
    </submittedName>
</protein>
<dbReference type="SUPFAM" id="SSF53187">
    <property type="entry name" value="Zn-dependent exopeptidases"/>
    <property type="match status" value="1"/>
</dbReference>
<dbReference type="Pfam" id="PF01546">
    <property type="entry name" value="Peptidase_M20"/>
    <property type="match status" value="1"/>
</dbReference>
<dbReference type="NCBIfam" id="NF006596">
    <property type="entry name" value="PRK09133.1"/>
    <property type="match status" value="1"/>
</dbReference>
<dbReference type="OrthoDB" id="9809784at2"/>
<proteinExistence type="inferred from homology"/>
<reference evidence="9" key="1">
    <citation type="submission" date="2017-04" db="EMBL/GenBank/DDBJ databases">
        <authorList>
            <person name="Varghese N."/>
            <person name="Submissions S."/>
        </authorList>
    </citation>
    <scope>NUCLEOTIDE SEQUENCE [LARGE SCALE GENOMIC DNA]</scope>
    <source>
        <strain evidence="9">Dd16</strain>
    </source>
</reference>
<dbReference type="SUPFAM" id="SSF55031">
    <property type="entry name" value="Bacterial exopeptidase dimerisation domain"/>
    <property type="match status" value="1"/>
</dbReference>
<dbReference type="GO" id="GO:0046872">
    <property type="term" value="F:metal ion binding"/>
    <property type="evidence" value="ECO:0007669"/>
    <property type="project" value="UniProtKB-KW"/>
</dbReference>
<dbReference type="Gene3D" id="3.40.630.10">
    <property type="entry name" value="Zn peptidases"/>
    <property type="match status" value="1"/>
</dbReference>
<dbReference type="PANTHER" id="PTHR45962:SF1">
    <property type="entry name" value="N-FATTY-ACYL-AMINO ACID SYNTHASE_HYDROLASE PM20D1"/>
    <property type="match status" value="1"/>
</dbReference>
<dbReference type="InterPro" id="IPR011650">
    <property type="entry name" value="Peptidase_M20_dimer"/>
</dbReference>
<dbReference type="STRING" id="941907.SAMN06295910_1863"/>
<keyword evidence="3" id="KW-0479">Metal-binding</keyword>
<dbReference type="Proteomes" id="UP000192934">
    <property type="component" value="Chromosome I"/>
</dbReference>
<feature type="chain" id="PRO_5013298928" evidence="6">
    <location>
        <begin position="20"/>
        <end position="458"/>
    </location>
</feature>
<evidence type="ECO:0000313" key="9">
    <source>
        <dbReference type="Proteomes" id="UP000192934"/>
    </source>
</evidence>
<dbReference type="GO" id="GO:0008233">
    <property type="term" value="F:peptidase activity"/>
    <property type="evidence" value="ECO:0007669"/>
    <property type="project" value="UniProtKB-KW"/>
</dbReference>
<keyword evidence="5" id="KW-0862">Zinc</keyword>
<feature type="signal peptide" evidence="6">
    <location>
        <begin position="1"/>
        <end position="19"/>
    </location>
</feature>
<dbReference type="EMBL" id="LT840185">
    <property type="protein sequence ID" value="SMF70443.1"/>
    <property type="molecule type" value="Genomic_DNA"/>
</dbReference>
<keyword evidence="6" id="KW-0732">Signal</keyword>
<evidence type="ECO:0000256" key="6">
    <source>
        <dbReference type="SAM" id="SignalP"/>
    </source>
</evidence>
<evidence type="ECO:0000259" key="7">
    <source>
        <dbReference type="Pfam" id="PF07687"/>
    </source>
</evidence>
<dbReference type="PROSITE" id="PS00758">
    <property type="entry name" value="ARGE_DAPE_CPG2_1"/>
    <property type="match status" value="1"/>
</dbReference>
<accession>A0A1X7GIW5</accession>
<evidence type="ECO:0000256" key="4">
    <source>
        <dbReference type="ARBA" id="ARBA00022801"/>
    </source>
</evidence>
<gene>
    <name evidence="8" type="ORF">SAMN06295910_1863</name>
</gene>
<evidence type="ECO:0000256" key="1">
    <source>
        <dbReference type="ARBA" id="ARBA00006247"/>
    </source>
</evidence>
<dbReference type="InterPro" id="IPR001261">
    <property type="entry name" value="ArgE/DapE_CS"/>
</dbReference>
<evidence type="ECO:0000256" key="2">
    <source>
        <dbReference type="ARBA" id="ARBA00022670"/>
    </source>
</evidence>
<sequence length="458" mass="48653">MGKWLIGAALAALAVPAAAQQAPYQRDAREMLEKTVAIRTALGRSETQKVADYLAARFKAAGVPDGDIAMLPTGGETGMVVRIPGSDAKARPILFSSHMDVVDANPEDWERDPFKLVEENGYFFGRGVVDNKAGVVALASTMERIKKEGFKPRRTLVFAFVGDEETRFDTTKLIAAHPWVKNAEFAINTDAGGGDLGPDGKPIIYLVQGAEKTYADYDVTVTNPGGHSSRPRSDNAIYDLAAALEKIGAHRFPVQSNALTVRYLGAVGKAMPGPTGDALKRFSANPQDAAAAEVLRADPSFVGTLGTTCVATMLSGGHAPNALPQKASANVNCRIFPGTTGEEVRAKLSEVIGNPKVKVTLKGEAVESPVSETTPQIDAAIAKAIHSQHKGVPIAPYLESGGTDGRIYRAAGIPTFATSGIFMKSDDMFAHGLNERVPVKAFYEAIDHIHMLAVDLSK</sequence>
<dbReference type="AlphaFoldDB" id="A0A1X7GIW5"/>
<evidence type="ECO:0000256" key="3">
    <source>
        <dbReference type="ARBA" id="ARBA00022723"/>
    </source>
</evidence>
<dbReference type="InterPro" id="IPR036264">
    <property type="entry name" value="Bact_exopeptidase_dim_dom"/>
</dbReference>
<evidence type="ECO:0000313" key="8">
    <source>
        <dbReference type="EMBL" id="SMF70443.1"/>
    </source>
</evidence>
<dbReference type="PANTHER" id="PTHR45962">
    <property type="entry name" value="N-FATTY-ACYL-AMINO ACID SYNTHASE/HYDROLASE PM20D1"/>
    <property type="match status" value="1"/>
</dbReference>
<evidence type="ECO:0000256" key="5">
    <source>
        <dbReference type="ARBA" id="ARBA00022833"/>
    </source>
</evidence>